<accession>G7VHA3</accession>
<protein>
    <submittedName>
        <fullName evidence="1">Haloacid dehalogenase-like hydrolase</fullName>
    </submittedName>
</protein>
<keyword evidence="1" id="KW-0378">Hydrolase</keyword>
<dbReference type="GO" id="GO:0008967">
    <property type="term" value="F:phosphoglycolate phosphatase activity"/>
    <property type="evidence" value="ECO:0007669"/>
    <property type="project" value="TreeGrafter"/>
</dbReference>
<dbReference type="Proteomes" id="UP000005867">
    <property type="component" value="Chromosome"/>
</dbReference>
<gene>
    <name evidence="1" type="ORF">P186_0554</name>
</gene>
<dbReference type="SUPFAM" id="SSF56784">
    <property type="entry name" value="HAD-like"/>
    <property type="match status" value="1"/>
</dbReference>
<dbReference type="OrthoDB" id="27736at2157"/>
<dbReference type="GO" id="GO:0006281">
    <property type="term" value="P:DNA repair"/>
    <property type="evidence" value="ECO:0007669"/>
    <property type="project" value="TreeGrafter"/>
</dbReference>
<organism evidence="1 2">
    <name type="scientific">Pyrobaculum ferrireducens</name>
    <dbReference type="NCBI Taxonomy" id="1104324"/>
    <lineage>
        <taxon>Archaea</taxon>
        <taxon>Thermoproteota</taxon>
        <taxon>Thermoprotei</taxon>
        <taxon>Thermoproteales</taxon>
        <taxon>Thermoproteaceae</taxon>
        <taxon>Pyrobaculum</taxon>
    </lineage>
</organism>
<dbReference type="Gene3D" id="3.40.50.1000">
    <property type="entry name" value="HAD superfamily/HAD-like"/>
    <property type="match status" value="1"/>
</dbReference>
<dbReference type="PANTHER" id="PTHR43434">
    <property type="entry name" value="PHOSPHOGLYCOLATE PHOSPHATASE"/>
    <property type="match status" value="1"/>
</dbReference>
<dbReference type="AlphaFoldDB" id="G7VHA3"/>
<dbReference type="InterPro" id="IPR036412">
    <property type="entry name" value="HAD-like_sf"/>
</dbReference>
<reference evidence="1 2" key="1">
    <citation type="journal article" date="2012" name="J. Bacteriol.">
        <title>Complete genome sequence of strain 1860, a crenarchaeon of the genus pyrobaculum able to grow with various electron acceptors.</title>
        <authorList>
            <person name="Mardanov A.V."/>
            <person name="Gumerov V.M."/>
            <person name="Slobodkina G.B."/>
            <person name="Beletsky A.V."/>
            <person name="Bonch-Osmolovskaya E.A."/>
            <person name="Ravin N.V."/>
            <person name="Skryabin K.G."/>
        </authorList>
    </citation>
    <scope>NUCLEOTIDE SEQUENCE [LARGE SCALE GENOMIC DNA]</scope>
    <source>
        <strain evidence="1 2">1860</strain>
    </source>
</reference>
<dbReference type="InterPro" id="IPR023214">
    <property type="entry name" value="HAD_sf"/>
</dbReference>
<dbReference type="Pfam" id="PF13419">
    <property type="entry name" value="HAD_2"/>
    <property type="match status" value="1"/>
</dbReference>
<evidence type="ECO:0000313" key="1">
    <source>
        <dbReference type="EMBL" id="AET32006.1"/>
    </source>
</evidence>
<dbReference type="EMBL" id="CP003098">
    <property type="protein sequence ID" value="AET32006.1"/>
    <property type="molecule type" value="Genomic_DNA"/>
</dbReference>
<dbReference type="STRING" id="1104324.P186_0554"/>
<dbReference type="InterPro" id="IPR041492">
    <property type="entry name" value="HAD_2"/>
</dbReference>
<keyword evidence="2" id="KW-1185">Reference proteome</keyword>
<evidence type="ECO:0000313" key="2">
    <source>
        <dbReference type="Proteomes" id="UP000005867"/>
    </source>
</evidence>
<dbReference type="PANTHER" id="PTHR43434:SF1">
    <property type="entry name" value="PHOSPHOGLYCOLATE PHOSPHATASE"/>
    <property type="match status" value="1"/>
</dbReference>
<dbReference type="HOGENOM" id="CLU_1346457_0_0_2"/>
<dbReference type="eggNOG" id="arCOG02294">
    <property type="taxonomic scope" value="Archaea"/>
</dbReference>
<proteinExistence type="predicted"/>
<dbReference type="KEGG" id="pyr:P186_0554"/>
<name>G7VHA3_9CREN</name>
<dbReference type="BioCyc" id="PSP1104324:GJSN-544-MONOMER"/>
<sequence length="202" mass="22549">MNFITSFWGLVVERINFWDVWREIVDAHVVDEVAWVVEKIQSAGYEVPLGAVARALSHRSDLDHRFLAARFMDLVNRRMKPAPCVHEFFSALASRGRIAVLSNTPCRCFIDSFLKERNLHVDLVLTSDMLLRRKPSKSVFKFALSKLGAEPHSAVYIGDSVEDLGALGLGILTVIVGAEGGHLNFPDLCSAARWLSTGLERL</sequence>
<dbReference type="InterPro" id="IPR050155">
    <property type="entry name" value="HAD-like_hydrolase_sf"/>
</dbReference>